<proteinExistence type="predicted"/>
<name>A0A2U2PB35_9SPHI</name>
<dbReference type="AlphaFoldDB" id="A0A2U2PB35"/>
<evidence type="ECO:0000313" key="2">
    <source>
        <dbReference type="EMBL" id="PWG78570.1"/>
    </source>
</evidence>
<keyword evidence="3" id="KW-1185">Reference proteome</keyword>
<feature type="domain" description="Probable sensor" evidence="1">
    <location>
        <begin position="36"/>
        <end position="123"/>
    </location>
</feature>
<evidence type="ECO:0000259" key="1">
    <source>
        <dbReference type="Pfam" id="PF21751"/>
    </source>
</evidence>
<reference evidence="2 3" key="1">
    <citation type="submission" date="2018-04" db="EMBL/GenBank/DDBJ databases">
        <title>Pedobacter chongqingensis sp. nov., isolated from a rottenly hemp rope.</title>
        <authorList>
            <person name="Cai Y."/>
        </authorList>
    </citation>
    <scope>NUCLEOTIDE SEQUENCE [LARGE SCALE GENOMIC DNA]</scope>
    <source>
        <strain evidence="2 3">FJ4-8</strain>
    </source>
</reference>
<protein>
    <recommendedName>
        <fullName evidence="1">Probable sensor domain-containing protein</fullName>
    </recommendedName>
</protein>
<organism evidence="2 3">
    <name type="scientific">Pararcticibacter amylolyticus</name>
    <dbReference type="NCBI Taxonomy" id="2173175"/>
    <lineage>
        <taxon>Bacteria</taxon>
        <taxon>Pseudomonadati</taxon>
        <taxon>Bacteroidota</taxon>
        <taxon>Sphingobacteriia</taxon>
        <taxon>Sphingobacteriales</taxon>
        <taxon>Sphingobacteriaceae</taxon>
        <taxon>Pararcticibacter</taxon>
    </lineage>
</organism>
<dbReference type="RefSeq" id="WP_109417896.1">
    <property type="nucleotide sequence ID" value="NZ_QEAS01000023.1"/>
</dbReference>
<accession>A0A2U2PB35</accession>
<sequence>MNYQATYKPARMVAAAIETHFKENLKTASLKDTGDVASIPSAQVIEAIIDAAFWASLRKEEGNPPKISIAFLTPEQAGDPLLFEHRMPLTTGILTKLAPGLERAGIHLGVCLEDGELFIWGTTLKIPNLCFVLDVSEPGLLVIKHRRVCGFGKFSNVAVLKGDQVKIIDNKGTLLSDCPPLLKILLDLEAPGDWSDPINILIQLAVSMRSHRHGGALLIVPDDTEAWRNSIIHPIQYSISPAFSGLASLTRNSDLHGADRQSSLNREVDHLAGLTAVDGATVINRRHELLAFGAKIARKRGNDDIGFISLIEPVQGGTVSVVHPGQIGGTRHLSAAQFVYDQRDALALVASQDGHFTVFSWSDAAEMVAAYRIESLLL</sequence>
<comment type="caution">
    <text evidence="2">The sequence shown here is derived from an EMBL/GenBank/DDBJ whole genome shotgun (WGS) entry which is preliminary data.</text>
</comment>
<dbReference type="OrthoDB" id="782779at2"/>
<dbReference type="Pfam" id="PF21751">
    <property type="entry name" value="DACNV"/>
    <property type="match status" value="1"/>
</dbReference>
<dbReference type="InterPro" id="IPR048551">
    <property type="entry name" value="DACNV"/>
</dbReference>
<dbReference type="EMBL" id="QEAS01000023">
    <property type="protein sequence ID" value="PWG78570.1"/>
    <property type="molecule type" value="Genomic_DNA"/>
</dbReference>
<dbReference type="Proteomes" id="UP000245647">
    <property type="component" value="Unassembled WGS sequence"/>
</dbReference>
<gene>
    <name evidence="2" type="ORF">DDR33_21650</name>
</gene>
<evidence type="ECO:0000313" key="3">
    <source>
        <dbReference type="Proteomes" id="UP000245647"/>
    </source>
</evidence>